<evidence type="ECO:0000259" key="8">
    <source>
        <dbReference type="Pfam" id="PF06271"/>
    </source>
</evidence>
<evidence type="ECO:0000313" key="11">
    <source>
        <dbReference type="Proteomes" id="UP000598174"/>
    </source>
</evidence>
<dbReference type="AlphaFoldDB" id="A0A919MDA6"/>
<comment type="subcellular location">
    <subcellularLocation>
        <location evidence="1">Cell membrane</location>
        <topology evidence="1">Multi-pass membrane protein</topology>
    </subcellularLocation>
</comment>
<feature type="domain" description="RDD" evidence="8">
    <location>
        <begin position="123"/>
        <end position="285"/>
    </location>
</feature>
<dbReference type="PANTHER" id="PTHR36115:SF4">
    <property type="entry name" value="MEMBRANE PROTEIN"/>
    <property type="match status" value="1"/>
</dbReference>
<evidence type="ECO:0000256" key="1">
    <source>
        <dbReference type="ARBA" id="ARBA00004651"/>
    </source>
</evidence>
<evidence type="ECO:0008006" key="12">
    <source>
        <dbReference type="Google" id="ProtNLM"/>
    </source>
</evidence>
<keyword evidence="11" id="KW-1185">Reference proteome</keyword>
<dbReference type="Pfam" id="PF06271">
    <property type="entry name" value="RDD"/>
    <property type="match status" value="1"/>
</dbReference>
<feature type="transmembrane region" description="Helical" evidence="7">
    <location>
        <begin position="188"/>
        <end position="204"/>
    </location>
</feature>
<evidence type="ECO:0000256" key="7">
    <source>
        <dbReference type="SAM" id="Phobius"/>
    </source>
</evidence>
<dbReference type="RefSeq" id="WP_203814936.1">
    <property type="nucleotide sequence ID" value="NZ_BAAABP010000014.1"/>
</dbReference>
<organism evidence="10 11">
    <name type="scientific">Paractinoplanes ferrugineus</name>
    <dbReference type="NCBI Taxonomy" id="113564"/>
    <lineage>
        <taxon>Bacteria</taxon>
        <taxon>Bacillati</taxon>
        <taxon>Actinomycetota</taxon>
        <taxon>Actinomycetes</taxon>
        <taxon>Micromonosporales</taxon>
        <taxon>Micromonosporaceae</taxon>
        <taxon>Paractinoplanes</taxon>
    </lineage>
</organism>
<evidence type="ECO:0000256" key="6">
    <source>
        <dbReference type="SAM" id="MobiDB-lite"/>
    </source>
</evidence>
<evidence type="ECO:0000256" key="2">
    <source>
        <dbReference type="ARBA" id="ARBA00022475"/>
    </source>
</evidence>
<name>A0A919MDA6_9ACTN</name>
<keyword evidence="5 7" id="KW-0472">Membrane</keyword>
<proteinExistence type="predicted"/>
<feature type="domain" description="DUF2510" evidence="9">
    <location>
        <begin position="6"/>
        <end position="38"/>
    </location>
</feature>
<dbReference type="InterPro" id="IPR010432">
    <property type="entry name" value="RDD"/>
</dbReference>
<dbReference type="PANTHER" id="PTHR36115">
    <property type="entry name" value="PROLINE-RICH ANTIGEN HOMOLOG-RELATED"/>
    <property type="match status" value="1"/>
</dbReference>
<protein>
    <recommendedName>
        <fullName evidence="12">RDD family protein</fullName>
    </recommendedName>
</protein>
<feature type="region of interest" description="Disordered" evidence="6">
    <location>
        <begin position="1"/>
        <end position="111"/>
    </location>
</feature>
<keyword evidence="3 7" id="KW-0812">Transmembrane</keyword>
<dbReference type="InterPro" id="IPR018929">
    <property type="entry name" value="DUF2510"/>
</dbReference>
<dbReference type="InterPro" id="IPR051791">
    <property type="entry name" value="Pra-immunoreactive"/>
</dbReference>
<sequence>MSSLPAGWYKDPADPATQRYWDGEGWIGKAIGADAVPPDGPPPVEEEPPPAPATAPAPTTTPAPVAPPAAPAPPPGWGPMPPPPPGWQPPQQDGPMPGMPGGPQPGWNYTPYPVQPRPHGFALAGLGPRLVARLLDILAVLVLNVVVNGYFAYQFWQEFLPTYRASMDAVANGQSAFDVQPASGRTDALLWVMLIVATLLWLLYEAPATASSGQTLGKRLMRIRVVAVENTEPLGFGRAFGRWARLGLWTPAWGCAGFGLVMQFIDSISPLFDQQLRQAFHDKTARTVVVALPPHDQLPATRKDNTDDSAHSR</sequence>
<comment type="caution">
    <text evidence="10">The sequence shown here is derived from an EMBL/GenBank/DDBJ whole genome shotgun (WGS) entry which is preliminary data.</text>
</comment>
<reference evidence="10" key="1">
    <citation type="submission" date="2021-01" db="EMBL/GenBank/DDBJ databases">
        <title>Whole genome shotgun sequence of Actinoplanes ferrugineus NBRC 15555.</title>
        <authorList>
            <person name="Komaki H."/>
            <person name="Tamura T."/>
        </authorList>
    </citation>
    <scope>NUCLEOTIDE SEQUENCE</scope>
    <source>
        <strain evidence="10">NBRC 15555</strain>
    </source>
</reference>
<evidence type="ECO:0000313" key="10">
    <source>
        <dbReference type="EMBL" id="GIE08310.1"/>
    </source>
</evidence>
<accession>A0A919MDA6</accession>
<feature type="transmembrane region" description="Helical" evidence="7">
    <location>
        <begin position="134"/>
        <end position="153"/>
    </location>
</feature>
<evidence type="ECO:0000259" key="9">
    <source>
        <dbReference type="Pfam" id="PF10708"/>
    </source>
</evidence>
<feature type="compositionally biased region" description="Pro residues" evidence="6">
    <location>
        <begin position="38"/>
        <end position="88"/>
    </location>
</feature>
<dbReference type="Pfam" id="PF10708">
    <property type="entry name" value="DUF2510"/>
    <property type="match status" value="1"/>
</dbReference>
<dbReference type="EMBL" id="BOMM01000001">
    <property type="protein sequence ID" value="GIE08310.1"/>
    <property type="molecule type" value="Genomic_DNA"/>
</dbReference>
<evidence type="ECO:0000256" key="4">
    <source>
        <dbReference type="ARBA" id="ARBA00022989"/>
    </source>
</evidence>
<dbReference type="Proteomes" id="UP000598174">
    <property type="component" value="Unassembled WGS sequence"/>
</dbReference>
<dbReference type="GO" id="GO:0005886">
    <property type="term" value="C:plasma membrane"/>
    <property type="evidence" value="ECO:0007669"/>
    <property type="project" value="UniProtKB-SubCell"/>
</dbReference>
<evidence type="ECO:0000256" key="5">
    <source>
        <dbReference type="ARBA" id="ARBA00023136"/>
    </source>
</evidence>
<evidence type="ECO:0000256" key="3">
    <source>
        <dbReference type="ARBA" id="ARBA00022692"/>
    </source>
</evidence>
<gene>
    <name evidence="10" type="ORF">Afe05nite_01500</name>
</gene>
<keyword evidence="2" id="KW-1003">Cell membrane</keyword>
<keyword evidence="4 7" id="KW-1133">Transmembrane helix</keyword>